<feature type="region of interest" description="Disordered" evidence="1">
    <location>
        <begin position="466"/>
        <end position="512"/>
    </location>
</feature>
<feature type="compositionally biased region" description="Basic residues" evidence="1">
    <location>
        <begin position="98"/>
        <end position="109"/>
    </location>
</feature>
<feature type="compositionally biased region" description="Polar residues" evidence="1">
    <location>
        <begin position="466"/>
        <end position="489"/>
    </location>
</feature>
<organism evidence="2 3">
    <name type="scientific">Globodera rostochiensis</name>
    <name type="common">Golden nematode worm</name>
    <name type="synonym">Heterodera rostochiensis</name>
    <dbReference type="NCBI Taxonomy" id="31243"/>
    <lineage>
        <taxon>Eukaryota</taxon>
        <taxon>Metazoa</taxon>
        <taxon>Ecdysozoa</taxon>
        <taxon>Nematoda</taxon>
        <taxon>Chromadorea</taxon>
        <taxon>Rhabditida</taxon>
        <taxon>Tylenchina</taxon>
        <taxon>Tylenchomorpha</taxon>
        <taxon>Tylenchoidea</taxon>
        <taxon>Heteroderidae</taxon>
        <taxon>Heteroderinae</taxon>
        <taxon>Globodera</taxon>
    </lineage>
</organism>
<feature type="compositionally biased region" description="Polar residues" evidence="1">
    <location>
        <begin position="114"/>
        <end position="129"/>
    </location>
</feature>
<feature type="region of interest" description="Disordered" evidence="1">
    <location>
        <begin position="359"/>
        <end position="411"/>
    </location>
</feature>
<proteinExistence type="predicted"/>
<evidence type="ECO:0000256" key="1">
    <source>
        <dbReference type="SAM" id="MobiDB-lite"/>
    </source>
</evidence>
<protein>
    <submittedName>
        <fullName evidence="3">Uncharacterized protein</fullName>
    </submittedName>
</protein>
<keyword evidence="2" id="KW-1185">Reference proteome</keyword>
<dbReference type="WBParaSite" id="Gr19_v10_g1606.t1">
    <property type="protein sequence ID" value="Gr19_v10_g1606.t1"/>
    <property type="gene ID" value="Gr19_v10_g1606"/>
</dbReference>
<feature type="region of interest" description="Disordered" evidence="1">
    <location>
        <begin position="97"/>
        <end position="129"/>
    </location>
</feature>
<accession>A0A914HBS3</accession>
<evidence type="ECO:0000313" key="2">
    <source>
        <dbReference type="Proteomes" id="UP000887572"/>
    </source>
</evidence>
<feature type="compositionally biased region" description="Low complexity" evidence="1">
    <location>
        <begin position="390"/>
        <end position="403"/>
    </location>
</feature>
<dbReference type="AlphaFoldDB" id="A0A914HBS3"/>
<reference evidence="3" key="1">
    <citation type="submission" date="2022-11" db="UniProtKB">
        <authorList>
            <consortium name="WormBaseParasite"/>
        </authorList>
    </citation>
    <scope>IDENTIFICATION</scope>
</reference>
<name>A0A914HBS3_GLORO</name>
<sequence>MNFGLLNEMSTYAKNRPRRRVKVILVFERLTVTYLKFLFVYATSIHPFGEKWPLPLFRNANDIVLALHNFELDVGRTIHAFCEGGAEVALGDWERTGAGKKRTQKKKSKGVVSSLHSQPKETSGTTTPSVASLNCSNVSPVNFADKLTNGSTNAVDQATTAALKLNKLDLRNDEIGHSEKSLAAQQHQFVHLGEFAAKVGRQSMVINSSTPMDIGNRRTGDVDDSFGLADYQSQLAQNREMFEREVTSAEEAIYQCFKELRELLSCREQRLLGELTQCRKDGLIYFDSRNNILRTLIADCVNPNNKSFMTNLEKFNDKKTEDLEVALTARFLHDNSTLTTSIGQLGKVPSVKSDEAVTLTNGEKNGGEPSSKVSVPAPQPPRTENVVKRSNSPSSLVSSVGEDSGLGGQISPVNHVEKRSAVQVEENGIVLKSDSVSADQLAEIQRQIAESLKAKGIDPSVLANFGSTTVARRRPPNQQTAKNGASTVEKTGKVGAGGQRKQQQMNGVEKRK</sequence>
<dbReference type="Proteomes" id="UP000887572">
    <property type="component" value="Unplaced"/>
</dbReference>
<evidence type="ECO:0000313" key="3">
    <source>
        <dbReference type="WBParaSite" id="Gr19_v10_g1606.t1"/>
    </source>
</evidence>